<evidence type="ECO:0000256" key="9">
    <source>
        <dbReference type="ARBA" id="ARBA00023268"/>
    </source>
</evidence>
<reference evidence="14" key="1">
    <citation type="journal article" date="2019" name="Int. J. Syst. Evol. Microbiol.">
        <title>The Global Catalogue of Microorganisms (GCM) 10K type strain sequencing project: providing services to taxonomists for standard genome sequencing and annotation.</title>
        <authorList>
            <consortium name="The Broad Institute Genomics Platform"/>
            <consortium name="The Broad Institute Genome Sequencing Center for Infectious Disease"/>
            <person name="Wu L."/>
            <person name="Ma J."/>
        </authorList>
    </citation>
    <scope>NUCLEOTIDE SEQUENCE [LARGE SCALE GENOMIC DNA]</scope>
    <source>
        <strain evidence="14">KCTC 42247</strain>
    </source>
</reference>
<comment type="pathway">
    <text evidence="1">Lipid metabolism; fatty acid beta-oxidation.</text>
</comment>
<gene>
    <name evidence="13" type="ORF">ACFSQ6_13445</name>
</gene>
<dbReference type="InterPro" id="IPR036291">
    <property type="entry name" value="NAD(P)-bd_dom_sf"/>
</dbReference>
<keyword evidence="6" id="KW-0520">NAD</keyword>
<evidence type="ECO:0000259" key="11">
    <source>
        <dbReference type="Pfam" id="PF00725"/>
    </source>
</evidence>
<evidence type="ECO:0000259" key="12">
    <source>
        <dbReference type="Pfam" id="PF02737"/>
    </source>
</evidence>
<dbReference type="SUPFAM" id="SSF51735">
    <property type="entry name" value="NAD(P)-binding Rossmann-fold domains"/>
    <property type="match status" value="1"/>
</dbReference>
<protein>
    <submittedName>
        <fullName evidence="13">3-hydroxyacyl-CoA dehydrogenase NAD-binding domain-containing protein</fullName>
    </submittedName>
</protein>
<evidence type="ECO:0000256" key="4">
    <source>
        <dbReference type="ARBA" id="ARBA00022963"/>
    </source>
</evidence>
<evidence type="ECO:0000256" key="6">
    <source>
        <dbReference type="ARBA" id="ARBA00023027"/>
    </source>
</evidence>
<sequence>MRNIDYHNDFIISTHEHGIVEVGLSLSVNQGISAAHILAFFKLANDWLSRAEVASLFYHLLPDDSYHDVDYKAWIISAQQEDASKYIKQIDQYWLKLQSYNKPIIGLIDNDCVGTHFSWMLWADYRIVIGSRSNFGFPEAAFGILPAFGAVSRMLQLWNEDIAFQVATQHEVMGLKEALTLGIIDQQVKGKDDVLAVIRSIVQQGKSPEKLNKVKDDEPQISMKPARSNPLFPGVAASQEIVKAHKAGVDTSALLELEHDLYCQVATSDIVTALLRTNYYGILSAKKQAKNSALRANHEVKRIAVVGAGMMGSGIAFESARAGIAVKLVDIDIEKANQGKNYAQKVTNKLLVQGKMTSEKQSEILQRIQPSSNLSDIRSAEILVEAVFEDMTLKTELIAKISPNLPPQAVLASNTTSLPINQLAQASYCPASLIGLHFFSPVDRMPLVEVIMGKDTAESTKDIALKYIHQLDKIPIIVQDGPGFFTSRIFFNYLLEGITMVLEGISPYHVEKSARAAGFPVGPLLVLDEISLPLMLHVYDQLPELHEAQLNAYTYLKDLIAKGKTGRKGNAGFYSYDEHGKRQNLVASQEANPSSDDLHILEKRLLHVVALDAFRCLVNGIIAQPIDGDLGSVLGIGFAPHTGGVFSHIDQVGLAQFTTECEAFESHGAQWQIPSELYDLARQDFSFYDGFQSRWNPS</sequence>
<dbReference type="Proteomes" id="UP001597418">
    <property type="component" value="Unassembled WGS sequence"/>
</dbReference>
<evidence type="ECO:0000256" key="1">
    <source>
        <dbReference type="ARBA" id="ARBA00005005"/>
    </source>
</evidence>
<dbReference type="InterPro" id="IPR006176">
    <property type="entry name" value="3-OHacyl-CoA_DH_NAD-bd"/>
</dbReference>
<keyword evidence="4" id="KW-0442">Lipid degradation</keyword>
<dbReference type="RefSeq" id="WP_066751698.1">
    <property type="nucleotide sequence ID" value="NZ_JBHUMB010000014.1"/>
</dbReference>
<dbReference type="PANTHER" id="PTHR43612">
    <property type="entry name" value="TRIFUNCTIONAL ENZYME SUBUNIT ALPHA"/>
    <property type="match status" value="1"/>
</dbReference>
<evidence type="ECO:0000256" key="5">
    <source>
        <dbReference type="ARBA" id="ARBA00023002"/>
    </source>
</evidence>
<evidence type="ECO:0000256" key="8">
    <source>
        <dbReference type="ARBA" id="ARBA00023239"/>
    </source>
</evidence>
<keyword evidence="5" id="KW-0560">Oxidoreductase</keyword>
<accession>A0ABW5UFZ5</accession>
<evidence type="ECO:0000256" key="3">
    <source>
        <dbReference type="ARBA" id="ARBA00022832"/>
    </source>
</evidence>
<keyword evidence="8" id="KW-0456">Lyase</keyword>
<comment type="similarity">
    <text evidence="2">In the central section; belongs to the 3-hydroxyacyl-CoA dehydrogenase family.</text>
</comment>
<dbReference type="PANTHER" id="PTHR43612:SF3">
    <property type="entry name" value="TRIFUNCTIONAL ENZYME SUBUNIT ALPHA, MITOCHONDRIAL"/>
    <property type="match status" value="1"/>
</dbReference>
<dbReference type="InterPro" id="IPR029045">
    <property type="entry name" value="ClpP/crotonase-like_dom_sf"/>
</dbReference>
<dbReference type="CDD" id="cd06558">
    <property type="entry name" value="crotonase-like"/>
    <property type="match status" value="1"/>
</dbReference>
<dbReference type="InterPro" id="IPR050136">
    <property type="entry name" value="FA_oxidation_alpha_subunit"/>
</dbReference>
<evidence type="ECO:0000256" key="7">
    <source>
        <dbReference type="ARBA" id="ARBA00023098"/>
    </source>
</evidence>
<dbReference type="Pfam" id="PF00725">
    <property type="entry name" value="3HCDH"/>
    <property type="match status" value="1"/>
</dbReference>
<organism evidence="13 14">
    <name type="scientific">Sphingobacterium populi</name>
    <dbReference type="NCBI Taxonomy" id="1812824"/>
    <lineage>
        <taxon>Bacteria</taxon>
        <taxon>Pseudomonadati</taxon>
        <taxon>Bacteroidota</taxon>
        <taxon>Sphingobacteriia</taxon>
        <taxon>Sphingobacteriales</taxon>
        <taxon>Sphingobacteriaceae</taxon>
        <taxon>Sphingobacterium</taxon>
    </lineage>
</organism>
<keyword evidence="7" id="KW-0443">Lipid metabolism</keyword>
<dbReference type="Pfam" id="PF02737">
    <property type="entry name" value="3HCDH_N"/>
    <property type="match status" value="1"/>
</dbReference>
<evidence type="ECO:0000313" key="14">
    <source>
        <dbReference type="Proteomes" id="UP001597418"/>
    </source>
</evidence>
<proteinExistence type="inferred from homology"/>
<evidence type="ECO:0000256" key="10">
    <source>
        <dbReference type="ARBA" id="ARBA00049556"/>
    </source>
</evidence>
<dbReference type="Gene3D" id="1.10.1040.50">
    <property type="match status" value="1"/>
</dbReference>
<name>A0ABW5UFZ5_9SPHI</name>
<dbReference type="InterPro" id="IPR006108">
    <property type="entry name" value="3HC_DH_C"/>
</dbReference>
<dbReference type="EMBL" id="JBHUMB010000014">
    <property type="protein sequence ID" value="MFD2744397.1"/>
    <property type="molecule type" value="Genomic_DNA"/>
</dbReference>
<dbReference type="Gene3D" id="3.90.226.10">
    <property type="entry name" value="2-enoyl-CoA Hydratase, Chain A, domain 1"/>
    <property type="match status" value="1"/>
</dbReference>
<dbReference type="SUPFAM" id="SSF52096">
    <property type="entry name" value="ClpP/crotonase"/>
    <property type="match status" value="1"/>
</dbReference>
<feature type="domain" description="3-hydroxyacyl-CoA dehydrogenase C-terminal" evidence="11">
    <location>
        <begin position="483"/>
        <end position="576"/>
    </location>
</feature>
<dbReference type="InterPro" id="IPR008927">
    <property type="entry name" value="6-PGluconate_DH-like_C_sf"/>
</dbReference>
<evidence type="ECO:0000256" key="2">
    <source>
        <dbReference type="ARBA" id="ARBA00007005"/>
    </source>
</evidence>
<keyword evidence="9" id="KW-0511">Multifunctional enzyme</keyword>
<comment type="catalytic activity">
    <reaction evidence="10">
        <text>a (3S)-3-hydroxyacyl-CoA + NAD(+) = a 3-oxoacyl-CoA + NADH + H(+)</text>
        <dbReference type="Rhea" id="RHEA:22432"/>
        <dbReference type="ChEBI" id="CHEBI:15378"/>
        <dbReference type="ChEBI" id="CHEBI:57318"/>
        <dbReference type="ChEBI" id="CHEBI:57540"/>
        <dbReference type="ChEBI" id="CHEBI:57945"/>
        <dbReference type="ChEBI" id="CHEBI:90726"/>
        <dbReference type="EC" id="1.1.1.35"/>
    </reaction>
</comment>
<comment type="caution">
    <text evidence="13">The sequence shown here is derived from an EMBL/GenBank/DDBJ whole genome shotgun (WGS) entry which is preliminary data.</text>
</comment>
<evidence type="ECO:0000313" key="13">
    <source>
        <dbReference type="EMBL" id="MFD2744397.1"/>
    </source>
</evidence>
<dbReference type="Pfam" id="PF00378">
    <property type="entry name" value="ECH_1"/>
    <property type="match status" value="1"/>
</dbReference>
<keyword evidence="14" id="KW-1185">Reference proteome</keyword>
<dbReference type="InterPro" id="IPR001753">
    <property type="entry name" value="Enoyl-CoA_hydra/iso"/>
</dbReference>
<feature type="domain" description="3-hydroxyacyl-CoA dehydrogenase NAD binding" evidence="12">
    <location>
        <begin position="303"/>
        <end position="480"/>
    </location>
</feature>
<dbReference type="SUPFAM" id="SSF48179">
    <property type="entry name" value="6-phosphogluconate dehydrogenase C-terminal domain-like"/>
    <property type="match status" value="2"/>
</dbReference>
<keyword evidence="3" id="KW-0276">Fatty acid metabolism</keyword>
<dbReference type="Gene3D" id="3.40.50.720">
    <property type="entry name" value="NAD(P)-binding Rossmann-like Domain"/>
    <property type="match status" value="1"/>
</dbReference>